<organism evidence="2 3">
    <name type="scientific">Microdochium bolleyi</name>
    <dbReference type="NCBI Taxonomy" id="196109"/>
    <lineage>
        <taxon>Eukaryota</taxon>
        <taxon>Fungi</taxon>
        <taxon>Dikarya</taxon>
        <taxon>Ascomycota</taxon>
        <taxon>Pezizomycotina</taxon>
        <taxon>Sordariomycetes</taxon>
        <taxon>Xylariomycetidae</taxon>
        <taxon>Xylariales</taxon>
        <taxon>Microdochiaceae</taxon>
        <taxon>Microdochium</taxon>
    </lineage>
</organism>
<dbReference type="Gene3D" id="3.40.630.10">
    <property type="entry name" value="Zn peptidases"/>
    <property type="match status" value="1"/>
</dbReference>
<dbReference type="InParanoid" id="A0A136JC35"/>
<dbReference type="AlphaFoldDB" id="A0A136JC35"/>
<sequence>MSPIYCSAMRPHQVAGATHALVGLTRPQHAITLDDLLAKAQHLQDITYATKEPLISSNDVATIRRITYRAQGYDSDNGVPTGSRGQEADHHGATGTIAVAVLALLRSSLDVTADLTMFTAELSSEQLIAATNVKAGPGINENGSSAVAFLEIAQQLTSEDDGLWDFYFYTDTLSAEEAARIRLYLHIDMMASPNDFAGDHEGDDMATRASSTSTGGLFSGAEGRKTEVEAALYGGVAGAAYGVNYHKAGDDVANLSRECFIQMSHTIAHSVATYGSSWDGFSEREHPRNGNIIDEKEKK</sequence>
<proteinExistence type="predicted"/>
<feature type="compositionally biased region" description="Basic and acidic residues" evidence="1">
    <location>
        <begin position="281"/>
        <end position="299"/>
    </location>
</feature>
<feature type="region of interest" description="Disordered" evidence="1">
    <location>
        <begin position="278"/>
        <end position="299"/>
    </location>
</feature>
<gene>
    <name evidence="2" type="ORF">Micbo1qcDRAFT_173412</name>
</gene>
<reference evidence="3" key="1">
    <citation type="submission" date="2016-02" db="EMBL/GenBank/DDBJ databases">
        <title>Draft genome sequence of Microdochium bolleyi, a fungal endophyte of beachgrass.</title>
        <authorList>
            <consortium name="DOE Joint Genome Institute"/>
            <person name="David A.S."/>
            <person name="May G."/>
            <person name="Haridas S."/>
            <person name="Lim J."/>
            <person name="Wang M."/>
            <person name="Labutti K."/>
            <person name="Lipzen A."/>
            <person name="Barry K."/>
            <person name="Grigoriev I.V."/>
        </authorList>
    </citation>
    <scope>NUCLEOTIDE SEQUENCE [LARGE SCALE GENOMIC DNA]</scope>
    <source>
        <strain evidence="3">J235TASD1</strain>
    </source>
</reference>
<dbReference type="SUPFAM" id="SSF53187">
    <property type="entry name" value="Zn-dependent exopeptidases"/>
    <property type="match status" value="1"/>
</dbReference>
<evidence type="ECO:0000313" key="3">
    <source>
        <dbReference type="Proteomes" id="UP000070501"/>
    </source>
</evidence>
<dbReference type="EMBL" id="KQ964247">
    <property type="protein sequence ID" value="KXJ94628.1"/>
    <property type="molecule type" value="Genomic_DNA"/>
</dbReference>
<accession>A0A136JC35</accession>
<protein>
    <submittedName>
        <fullName evidence="2">Uncharacterized protein</fullName>
    </submittedName>
</protein>
<evidence type="ECO:0000313" key="2">
    <source>
        <dbReference type="EMBL" id="KXJ94628.1"/>
    </source>
</evidence>
<dbReference type="OrthoDB" id="10013407at2759"/>
<name>A0A136JC35_9PEZI</name>
<dbReference type="STRING" id="196109.A0A136JC35"/>
<dbReference type="Proteomes" id="UP000070501">
    <property type="component" value="Unassembled WGS sequence"/>
</dbReference>
<keyword evidence="3" id="KW-1185">Reference proteome</keyword>
<evidence type="ECO:0000256" key="1">
    <source>
        <dbReference type="SAM" id="MobiDB-lite"/>
    </source>
</evidence>